<dbReference type="SUPFAM" id="SSF55298">
    <property type="entry name" value="YjgF-like"/>
    <property type="match status" value="1"/>
</dbReference>
<protein>
    <submittedName>
        <fullName evidence="1">Uncharacterized protein</fullName>
    </submittedName>
</protein>
<dbReference type="Gene3D" id="3.30.1330.40">
    <property type="entry name" value="RutC-like"/>
    <property type="match status" value="1"/>
</dbReference>
<dbReference type="AlphaFoldDB" id="A0A0L0F7R2"/>
<dbReference type="Proteomes" id="UP000054560">
    <property type="component" value="Unassembled WGS sequence"/>
</dbReference>
<dbReference type="GeneID" id="25915793"/>
<gene>
    <name evidence="1" type="ORF">SARC_15289</name>
</gene>
<dbReference type="CDD" id="cd00448">
    <property type="entry name" value="YjgF_YER057c_UK114_family"/>
    <property type="match status" value="1"/>
</dbReference>
<organism evidence="1 2">
    <name type="scientific">Sphaeroforma arctica JP610</name>
    <dbReference type="NCBI Taxonomy" id="667725"/>
    <lineage>
        <taxon>Eukaryota</taxon>
        <taxon>Ichthyosporea</taxon>
        <taxon>Ichthyophonida</taxon>
        <taxon>Sphaeroforma</taxon>
    </lineage>
</organism>
<feature type="non-terminal residue" evidence="1">
    <location>
        <position position="1"/>
    </location>
</feature>
<accession>A0A0L0F7R2</accession>
<dbReference type="Pfam" id="PF01042">
    <property type="entry name" value="Ribonuc_L-PSP"/>
    <property type="match status" value="1"/>
</dbReference>
<dbReference type="InterPro" id="IPR035959">
    <property type="entry name" value="RutC-like_sf"/>
</dbReference>
<dbReference type="EMBL" id="KQ247477">
    <property type="protein sequence ID" value="KNC72163.1"/>
    <property type="molecule type" value="Genomic_DNA"/>
</dbReference>
<dbReference type="RefSeq" id="XP_014146065.1">
    <property type="nucleotide sequence ID" value="XM_014290590.1"/>
</dbReference>
<keyword evidence="2" id="KW-1185">Reference proteome</keyword>
<dbReference type="OrthoDB" id="309640at2759"/>
<proteinExistence type="predicted"/>
<reference evidence="1 2" key="1">
    <citation type="submission" date="2011-02" db="EMBL/GenBank/DDBJ databases">
        <title>The Genome Sequence of Sphaeroforma arctica JP610.</title>
        <authorList>
            <consortium name="The Broad Institute Genome Sequencing Platform"/>
            <person name="Russ C."/>
            <person name="Cuomo C."/>
            <person name="Young S.K."/>
            <person name="Zeng Q."/>
            <person name="Gargeya S."/>
            <person name="Alvarado L."/>
            <person name="Berlin A."/>
            <person name="Chapman S.B."/>
            <person name="Chen Z."/>
            <person name="Freedman E."/>
            <person name="Gellesch M."/>
            <person name="Goldberg J."/>
            <person name="Griggs A."/>
            <person name="Gujja S."/>
            <person name="Heilman E."/>
            <person name="Heiman D."/>
            <person name="Howarth C."/>
            <person name="Mehta T."/>
            <person name="Neiman D."/>
            <person name="Pearson M."/>
            <person name="Roberts A."/>
            <person name="Saif S."/>
            <person name="Shea T."/>
            <person name="Shenoy N."/>
            <person name="Sisk P."/>
            <person name="Stolte C."/>
            <person name="Sykes S."/>
            <person name="White J."/>
            <person name="Yandava C."/>
            <person name="Burger G."/>
            <person name="Gray M.W."/>
            <person name="Holland P.W.H."/>
            <person name="King N."/>
            <person name="Lang F.B.F."/>
            <person name="Roger A.J."/>
            <person name="Ruiz-Trillo I."/>
            <person name="Haas B."/>
            <person name="Nusbaum C."/>
            <person name="Birren B."/>
        </authorList>
    </citation>
    <scope>NUCLEOTIDE SEQUENCE [LARGE SCALE GENOMIC DNA]</scope>
    <source>
        <strain evidence="1 2">JP610</strain>
    </source>
</reference>
<evidence type="ECO:0000313" key="1">
    <source>
        <dbReference type="EMBL" id="KNC72163.1"/>
    </source>
</evidence>
<name>A0A0L0F7R2_9EUKA</name>
<evidence type="ECO:0000313" key="2">
    <source>
        <dbReference type="Proteomes" id="UP000054560"/>
    </source>
</evidence>
<dbReference type="InterPro" id="IPR006175">
    <property type="entry name" value="YjgF/YER057c/UK114"/>
</dbReference>
<sequence>DVVKFQIYIDDMAGFPEMNKAYCEIMGDDPPARITVGQAKLALGAQVEIDGIAYLPRK</sequence>